<keyword evidence="3" id="KW-1185">Reference proteome</keyword>
<dbReference type="Pfam" id="PF00300">
    <property type="entry name" value="His_Phos_1"/>
    <property type="match status" value="1"/>
</dbReference>
<accession>A0A1H7LP91</accession>
<dbReference type="PANTHER" id="PTHR47623:SF1">
    <property type="entry name" value="OS09G0287300 PROTEIN"/>
    <property type="match status" value="1"/>
</dbReference>
<dbReference type="AlphaFoldDB" id="A0A1H7LP91"/>
<dbReference type="SUPFAM" id="SSF53254">
    <property type="entry name" value="Phosphoglycerate mutase-like"/>
    <property type="match status" value="1"/>
</dbReference>
<dbReference type="RefSeq" id="WP_093322056.1">
    <property type="nucleotide sequence ID" value="NZ_FOAF01000001.1"/>
</dbReference>
<dbReference type="OrthoDB" id="9810154at2"/>
<sequence length="163" mass="18481">MAKHLFLIRHAKSDWNFDLPDFERPLNSRGQKNAPYMAKKLAEHEVQPQLLVSSPANRALSTAQLFQEELTEQHLQIKEESAIYEASTPTLLKIINGFDNRYSSIALFGHNPGLSNLAHYLSSAFEYDMPTCSIVHIQFGTDDWAEISEDAGAIVWFNYPKLA</sequence>
<evidence type="ECO:0000313" key="2">
    <source>
        <dbReference type="EMBL" id="SEL00558.1"/>
    </source>
</evidence>
<feature type="binding site" evidence="1">
    <location>
        <begin position="9"/>
        <end position="16"/>
    </location>
    <ligand>
        <name>substrate</name>
    </ligand>
</feature>
<organism evidence="2 3">
    <name type="scientific">Olivibacter domesticus</name>
    <name type="common">Pseudosphingobacterium domesticum</name>
    <dbReference type="NCBI Taxonomy" id="407022"/>
    <lineage>
        <taxon>Bacteria</taxon>
        <taxon>Pseudomonadati</taxon>
        <taxon>Bacteroidota</taxon>
        <taxon>Sphingobacteriia</taxon>
        <taxon>Sphingobacteriales</taxon>
        <taxon>Sphingobacteriaceae</taxon>
        <taxon>Olivibacter</taxon>
    </lineage>
</organism>
<protein>
    <submittedName>
        <fullName evidence="2">Phosphohistidine phosphatase</fullName>
    </submittedName>
</protein>
<feature type="binding site" evidence="1">
    <location>
        <position position="58"/>
    </location>
    <ligand>
        <name>substrate</name>
    </ligand>
</feature>
<dbReference type="PANTHER" id="PTHR47623">
    <property type="entry name" value="OS09G0287300 PROTEIN"/>
    <property type="match status" value="1"/>
</dbReference>
<gene>
    <name evidence="2" type="ORF">SAMN05661044_01725</name>
</gene>
<proteinExistence type="predicted"/>
<reference evidence="3" key="1">
    <citation type="submission" date="2016-10" db="EMBL/GenBank/DDBJ databases">
        <authorList>
            <person name="Varghese N."/>
            <person name="Submissions S."/>
        </authorList>
    </citation>
    <scope>NUCLEOTIDE SEQUENCE [LARGE SCALE GENOMIC DNA]</scope>
    <source>
        <strain evidence="3">DSM 18733</strain>
    </source>
</reference>
<dbReference type="InterPro" id="IPR013078">
    <property type="entry name" value="His_Pase_superF_clade-1"/>
</dbReference>
<dbReference type="EMBL" id="FOAF01000001">
    <property type="protein sequence ID" value="SEL00558.1"/>
    <property type="molecule type" value="Genomic_DNA"/>
</dbReference>
<dbReference type="Proteomes" id="UP000199421">
    <property type="component" value="Unassembled WGS sequence"/>
</dbReference>
<dbReference type="InterPro" id="IPR029033">
    <property type="entry name" value="His_PPase_superfam"/>
</dbReference>
<evidence type="ECO:0000313" key="3">
    <source>
        <dbReference type="Proteomes" id="UP000199421"/>
    </source>
</evidence>
<dbReference type="CDD" id="cd07067">
    <property type="entry name" value="HP_PGM_like"/>
    <property type="match status" value="1"/>
</dbReference>
<dbReference type="Gene3D" id="3.40.50.1240">
    <property type="entry name" value="Phosphoglycerate mutase-like"/>
    <property type="match status" value="1"/>
</dbReference>
<dbReference type="STRING" id="407022.SAMN05661044_01725"/>
<evidence type="ECO:0000256" key="1">
    <source>
        <dbReference type="PIRSR" id="PIRSR613078-2"/>
    </source>
</evidence>
<name>A0A1H7LP91_OLID1</name>